<evidence type="ECO:0000256" key="3">
    <source>
        <dbReference type="SAM" id="MobiDB-lite"/>
    </source>
</evidence>
<dbReference type="SUPFAM" id="SSF48452">
    <property type="entry name" value="TPR-like"/>
    <property type="match status" value="1"/>
</dbReference>
<dbReference type="PANTHER" id="PTHR35807">
    <property type="entry name" value="TRANSCRIPTIONAL REGULATOR REDD-RELATED"/>
    <property type="match status" value="1"/>
</dbReference>
<dbReference type="PANTHER" id="PTHR35807:SF1">
    <property type="entry name" value="TRANSCRIPTIONAL REGULATOR REDD"/>
    <property type="match status" value="1"/>
</dbReference>
<feature type="domain" description="LysM" evidence="5">
    <location>
        <begin position="205"/>
        <end position="261"/>
    </location>
</feature>
<evidence type="ECO:0000313" key="6">
    <source>
        <dbReference type="EMBL" id="NGM14231.1"/>
    </source>
</evidence>
<name>A0A6M1L7M0_9ACTN</name>
<keyword evidence="7" id="KW-1185">Reference proteome</keyword>
<gene>
    <name evidence="6" type="ORF">ENC19_16910</name>
</gene>
<evidence type="ECO:0000256" key="4">
    <source>
        <dbReference type="SAM" id="Phobius"/>
    </source>
</evidence>
<reference evidence="6 7" key="1">
    <citation type="submission" date="2020-02" db="EMBL/GenBank/DDBJ databases">
        <title>Draft Genome Sequence of Verrucosispora sp. Strain CWR15, Isolated from Gulf of Mexico Sponge.</title>
        <authorList>
            <person name="Kennedy S.J."/>
            <person name="Cella E."/>
            <person name="Azarian T."/>
            <person name="Baker B.J."/>
            <person name="Shaw L.N."/>
        </authorList>
    </citation>
    <scope>NUCLEOTIDE SEQUENCE [LARGE SCALE GENOMIC DNA]</scope>
    <source>
        <strain evidence="6 7">CWR15</strain>
    </source>
</reference>
<protein>
    <submittedName>
        <fullName evidence="6">LysM peptidoglycan-binding domain-containing protein</fullName>
    </submittedName>
</protein>
<dbReference type="InterPro" id="IPR005158">
    <property type="entry name" value="BTAD"/>
</dbReference>
<dbReference type="AlphaFoldDB" id="A0A6M1L7M0"/>
<dbReference type="InterPro" id="IPR036779">
    <property type="entry name" value="LysM_dom_sf"/>
</dbReference>
<dbReference type="RefSeq" id="WP_164448123.1">
    <property type="nucleotide sequence ID" value="NZ_SAIY01000005.1"/>
</dbReference>
<feature type="transmembrane region" description="Helical" evidence="4">
    <location>
        <begin position="99"/>
        <end position="119"/>
    </location>
</feature>
<evidence type="ECO:0000313" key="7">
    <source>
        <dbReference type="Proteomes" id="UP000478148"/>
    </source>
</evidence>
<keyword evidence="4" id="KW-1133">Transmembrane helix</keyword>
<dbReference type="Gene3D" id="1.10.10.10">
    <property type="entry name" value="Winged helix-like DNA-binding domain superfamily/Winged helix DNA-binding domain"/>
    <property type="match status" value="1"/>
</dbReference>
<dbReference type="Pfam" id="PF03704">
    <property type="entry name" value="BTAD"/>
    <property type="match status" value="1"/>
</dbReference>
<feature type="compositionally biased region" description="Polar residues" evidence="3">
    <location>
        <begin position="265"/>
        <end position="281"/>
    </location>
</feature>
<feature type="region of interest" description="Disordered" evidence="3">
    <location>
        <begin position="265"/>
        <end position="348"/>
    </location>
</feature>
<dbReference type="GO" id="GO:0003677">
    <property type="term" value="F:DNA binding"/>
    <property type="evidence" value="ECO:0007669"/>
    <property type="project" value="TreeGrafter"/>
</dbReference>
<feature type="compositionally biased region" description="Basic and acidic residues" evidence="3">
    <location>
        <begin position="192"/>
        <end position="203"/>
    </location>
</feature>
<dbReference type="Gene3D" id="3.10.350.10">
    <property type="entry name" value="LysM domain"/>
    <property type="match status" value="1"/>
</dbReference>
<dbReference type="InterPro" id="IPR036388">
    <property type="entry name" value="WH-like_DNA-bd_sf"/>
</dbReference>
<dbReference type="GO" id="GO:0006355">
    <property type="term" value="P:regulation of DNA-templated transcription"/>
    <property type="evidence" value="ECO:0007669"/>
    <property type="project" value="TreeGrafter"/>
</dbReference>
<dbReference type="InterPro" id="IPR011990">
    <property type="entry name" value="TPR-like_helical_dom_sf"/>
</dbReference>
<comment type="caution">
    <text evidence="6">The sequence shown here is derived from an EMBL/GenBank/DDBJ whole genome shotgun (WGS) entry which is preliminary data.</text>
</comment>
<dbReference type="Gene3D" id="1.25.40.10">
    <property type="entry name" value="Tetratricopeptide repeat domain"/>
    <property type="match status" value="1"/>
</dbReference>
<dbReference type="Proteomes" id="UP000478148">
    <property type="component" value="Unassembled WGS sequence"/>
</dbReference>
<keyword evidence="4" id="KW-0812">Transmembrane</keyword>
<accession>A0A6M1L7M0</accession>
<feature type="transmembrane region" description="Helical" evidence="4">
    <location>
        <begin position="53"/>
        <end position="78"/>
    </location>
</feature>
<sequence length="930" mass="97917">MEKRASTAVVRTATAALALAPLALLYQAGWFTIGELSTDRLQAWVHQPLTTGFITLLAYTSAWLLWVLLMTAVAGHTYRYLAARLRWHLTLHLPGPLQALAATLLGTTAVTTAALPATAHGHTAADTDPPAVTPPTSDDAPIRDTPPACPAPSRLGLAVTSPPTTPAVPTPETLDSQRDFTRPTTPPALVRGHTDARATDRNPARTIDVTAGDTLWDLAATHLDDATRWREIYTLNQGHPQANGYALTDPDEIHVGWTLALPARQTTPAPDSETSATSGPNASTPEATESAPPTTPPSATPAPSSSESSPLPPSTTAPSTPDDQPDEPTPVPGTDTSQDEPDDAGIALPTQGWMSLGLAAAIAAVATLLRLQRRRRARLTVAASPSVAPQPSPMPRSLAGVDMIGSRHLGTGSGDHRPATPAVPAPVGVGPDATEMSLFDLPGPGIALHGQGAVPAARAILAAVLSTNATETAVLRPVVVTTTGLLARLLPEDAPAVGLDPDGTAYDGERLVVLADTAAAITHAEEEMIGRRRLLDTFDADTITDLNARSDHAETQPPYVLLIESTTRHAARLEAVAAHHAALDLHSVILGPHDGIPTIEITAEGTVTGDGGHQVARLSTLGADDLAAVLAMLTDALARPEAGADVDDPRAETLPAAVTVEAAEPVPAQSEDAAALVRLRVLGPVTVITDAGPIATGMRSGSYTVLAVLAAHPAGRTLDQLAAALHPDVDPAAAVKRVRTDITSARRVLRAATGHDEPMFIVYDPATGRYQLDPQTVTVDLWQMLTAIDQATSSDDEATTLAALRRATELYAGDFAEGHDHAWATDYATSYRHQILTAYARIAEILEPDHPDQAIAALERAADLDPVNEELYQRIMRIHGRQQRPDAVRRTLRRLEERLADLGDAEPSQATRRVAERQLRPVASANGGRR</sequence>
<evidence type="ECO:0000256" key="2">
    <source>
        <dbReference type="ARBA" id="ARBA00023163"/>
    </source>
</evidence>
<dbReference type="InterPro" id="IPR051677">
    <property type="entry name" value="AfsR-DnrI-RedD_regulator"/>
</dbReference>
<organism evidence="6 7">
    <name type="scientific">Verrucosispora sioxanthis</name>
    <dbReference type="NCBI Taxonomy" id="2499994"/>
    <lineage>
        <taxon>Bacteria</taxon>
        <taxon>Bacillati</taxon>
        <taxon>Actinomycetota</taxon>
        <taxon>Actinomycetes</taxon>
        <taxon>Micromonosporales</taxon>
        <taxon>Micromonosporaceae</taxon>
        <taxon>Micromonospora</taxon>
    </lineage>
</organism>
<keyword evidence="4" id="KW-0472">Membrane</keyword>
<dbReference type="CDD" id="cd00118">
    <property type="entry name" value="LysM"/>
    <property type="match status" value="1"/>
</dbReference>
<dbReference type="PROSITE" id="PS51782">
    <property type="entry name" value="LYSM"/>
    <property type="match status" value="1"/>
</dbReference>
<feature type="compositionally biased region" description="Low complexity" evidence="3">
    <location>
        <begin position="119"/>
        <end position="139"/>
    </location>
</feature>
<dbReference type="SMART" id="SM01043">
    <property type="entry name" value="BTAD"/>
    <property type="match status" value="1"/>
</dbReference>
<feature type="compositionally biased region" description="Low complexity" evidence="3">
    <location>
        <begin position="282"/>
        <end position="292"/>
    </location>
</feature>
<keyword evidence="1" id="KW-0805">Transcription regulation</keyword>
<feature type="transmembrane region" description="Helical" evidence="4">
    <location>
        <begin position="12"/>
        <end position="33"/>
    </location>
</feature>
<dbReference type="EMBL" id="SAIY01000005">
    <property type="protein sequence ID" value="NGM14231.1"/>
    <property type="molecule type" value="Genomic_DNA"/>
</dbReference>
<dbReference type="InterPro" id="IPR018392">
    <property type="entry name" value="LysM"/>
</dbReference>
<evidence type="ECO:0000259" key="5">
    <source>
        <dbReference type="PROSITE" id="PS51782"/>
    </source>
</evidence>
<proteinExistence type="predicted"/>
<keyword evidence="2" id="KW-0804">Transcription</keyword>
<feature type="region of interest" description="Disordered" evidence="3">
    <location>
        <begin position="903"/>
        <end position="930"/>
    </location>
</feature>
<evidence type="ECO:0000256" key="1">
    <source>
        <dbReference type="ARBA" id="ARBA00023015"/>
    </source>
</evidence>
<feature type="region of interest" description="Disordered" evidence="3">
    <location>
        <begin position="119"/>
        <end position="205"/>
    </location>
</feature>